<dbReference type="InterPro" id="IPR042235">
    <property type="entry name" value="ZP-C_dom"/>
</dbReference>
<evidence type="ECO:0000256" key="4">
    <source>
        <dbReference type="SAM" id="Phobius"/>
    </source>
</evidence>
<keyword evidence="1" id="KW-0732">Signal</keyword>
<feature type="transmembrane region" description="Helical" evidence="4">
    <location>
        <begin position="337"/>
        <end position="357"/>
    </location>
</feature>
<dbReference type="PRINTS" id="PR00023">
    <property type="entry name" value="ZPELLUCIDA"/>
</dbReference>
<keyword evidence="4" id="KW-0812">Transmembrane</keyword>
<dbReference type="OrthoDB" id="5983678at2759"/>
<dbReference type="EMBL" id="RCHS01000439">
    <property type="protein sequence ID" value="RMX58848.1"/>
    <property type="molecule type" value="Genomic_DNA"/>
</dbReference>
<dbReference type="InterPro" id="IPR055356">
    <property type="entry name" value="ZP-N"/>
</dbReference>
<evidence type="ECO:0000313" key="7">
    <source>
        <dbReference type="Proteomes" id="UP000275408"/>
    </source>
</evidence>
<sequence>MHKNRQCLKFLQYFSAELHKQVTVDCDFDQMLVHIEKSLIPEFKMSDVRLLDPNCQPTKFENSSHMTISAPLIGCGTTLEHTKDSLIYRNMVKDVRVTQSIISRLQDLEIPFECTYPNQAEASLIQMNITNTKVIFLAPDDGSGMFDLDLNIYKSVDYDEEYSSFPLAVTLQQRLYLQVSVDTPDTRLGIVADTCYATPINSISKKIKYDIIVDGCPKDETVRFHSGPPTTQRFSIEAFKFMNGQVVPYVYIHCEVVLCNLTDGKPSCMQKCDPHVNTRLRREVNTDYYDLEKGPIIILRDPEDNFEPENAEEFRENQGMSDASEKENHGSKHMTKWLFVVMGCVCAMCFGAVLHTMKEVKQAK</sequence>
<dbReference type="PANTHER" id="PTHR14002">
    <property type="entry name" value="ENDOGLIN/TGF-BETA RECEPTOR TYPE III"/>
    <property type="match status" value="1"/>
</dbReference>
<gene>
    <name evidence="6" type="ORF">pdam_00014469</name>
</gene>
<dbReference type="Gene3D" id="2.60.40.4100">
    <property type="entry name" value="Zona pellucida, ZP-C domain"/>
    <property type="match status" value="1"/>
</dbReference>
<dbReference type="PROSITE" id="PS51034">
    <property type="entry name" value="ZP_2"/>
    <property type="match status" value="1"/>
</dbReference>
<keyword evidence="7" id="KW-1185">Reference proteome</keyword>
<feature type="domain" description="ZP" evidence="5">
    <location>
        <begin position="25"/>
        <end position="275"/>
    </location>
</feature>
<dbReference type="SMART" id="SM00241">
    <property type="entry name" value="ZP"/>
    <property type="match status" value="1"/>
</dbReference>
<evidence type="ECO:0000256" key="2">
    <source>
        <dbReference type="ARBA" id="ARBA00023157"/>
    </source>
</evidence>
<evidence type="ECO:0000313" key="6">
    <source>
        <dbReference type="EMBL" id="RMX58848.1"/>
    </source>
</evidence>
<dbReference type="PANTHER" id="PTHR14002:SF43">
    <property type="entry name" value="DELTA-LIKE PROTEIN"/>
    <property type="match status" value="1"/>
</dbReference>
<keyword evidence="3" id="KW-0325">Glycoprotein</keyword>
<dbReference type="InterPro" id="IPR001507">
    <property type="entry name" value="ZP_dom"/>
</dbReference>
<evidence type="ECO:0000256" key="3">
    <source>
        <dbReference type="ARBA" id="ARBA00023180"/>
    </source>
</evidence>
<keyword evidence="2" id="KW-1015">Disulfide bond</keyword>
<name>A0A3M6UZW4_POCDA</name>
<dbReference type="Gene3D" id="2.60.40.3210">
    <property type="entry name" value="Zona pellucida, ZP-N domain"/>
    <property type="match status" value="1"/>
</dbReference>
<dbReference type="InterPro" id="IPR048290">
    <property type="entry name" value="ZP_chr"/>
</dbReference>
<dbReference type="Pfam" id="PF23344">
    <property type="entry name" value="ZP-N"/>
    <property type="match status" value="1"/>
</dbReference>
<protein>
    <recommendedName>
        <fullName evidence="5">ZP domain-containing protein</fullName>
    </recommendedName>
</protein>
<dbReference type="Proteomes" id="UP000275408">
    <property type="component" value="Unassembled WGS sequence"/>
</dbReference>
<evidence type="ECO:0000259" key="5">
    <source>
        <dbReference type="PROSITE" id="PS51034"/>
    </source>
</evidence>
<proteinExistence type="predicted"/>
<dbReference type="Pfam" id="PF00100">
    <property type="entry name" value="Zona_pellucida"/>
    <property type="match status" value="1"/>
</dbReference>
<reference evidence="6 7" key="1">
    <citation type="journal article" date="2018" name="Sci. Rep.">
        <title>Comparative analysis of the Pocillopora damicornis genome highlights role of immune system in coral evolution.</title>
        <authorList>
            <person name="Cunning R."/>
            <person name="Bay R.A."/>
            <person name="Gillette P."/>
            <person name="Baker A.C."/>
            <person name="Traylor-Knowles N."/>
        </authorList>
    </citation>
    <scope>NUCLEOTIDE SEQUENCE [LARGE SCALE GENOMIC DNA]</scope>
    <source>
        <strain evidence="6">RSMAS</strain>
        <tissue evidence="6">Whole animal</tissue>
    </source>
</reference>
<keyword evidence="4" id="KW-1133">Transmembrane helix</keyword>
<dbReference type="InterPro" id="IPR055355">
    <property type="entry name" value="ZP-C"/>
</dbReference>
<keyword evidence="4" id="KW-0472">Membrane</keyword>
<accession>A0A3M6UZW4</accession>
<comment type="caution">
    <text evidence="6">The sequence shown here is derived from an EMBL/GenBank/DDBJ whole genome shotgun (WGS) entry which is preliminary data.</text>
</comment>
<dbReference type="AlphaFoldDB" id="A0A3M6UZW4"/>
<organism evidence="6 7">
    <name type="scientific">Pocillopora damicornis</name>
    <name type="common">Cauliflower coral</name>
    <name type="synonym">Millepora damicornis</name>
    <dbReference type="NCBI Taxonomy" id="46731"/>
    <lineage>
        <taxon>Eukaryota</taxon>
        <taxon>Metazoa</taxon>
        <taxon>Cnidaria</taxon>
        <taxon>Anthozoa</taxon>
        <taxon>Hexacorallia</taxon>
        <taxon>Scleractinia</taxon>
        <taxon>Astrocoeniina</taxon>
        <taxon>Pocilloporidae</taxon>
        <taxon>Pocillopora</taxon>
    </lineage>
</organism>
<evidence type="ECO:0000256" key="1">
    <source>
        <dbReference type="ARBA" id="ARBA00022729"/>
    </source>
</evidence>